<sequence>MTQNKKIKSKNKFASLIERLFIILFGAGIMMAANPLDPNWHTSFKGFSLNIFARWGVAFIGFIFIFYSFFLYQIVKKRSAKQAPWICPMCQTVYLSGPLQNGKICSKCNFKLEQLKGFYERHPEMKDTKEEWSDTNPD</sequence>
<feature type="transmembrane region" description="Helical" evidence="1">
    <location>
        <begin position="52"/>
        <end position="72"/>
    </location>
</feature>
<dbReference type="AlphaFoldDB" id="A0A1X7ERT2"/>
<name>A0A1X7ERT2_9BACT</name>
<keyword evidence="1" id="KW-1133">Transmembrane helix</keyword>
<reference evidence="3" key="1">
    <citation type="submission" date="2017-04" db="EMBL/GenBank/DDBJ databases">
        <authorList>
            <person name="Varghese N."/>
            <person name="Submissions S."/>
        </authorList>
    </citation>
    <scope>NUCLEOTIDE SEQUENCE [LARGE SCALE GENOMIC DNA]</scope>
    <source>
        <strain evidence="3">K3S</strain>
    </source>
</reference>
<organism evidence="2 3">
    <name type="scientific">Desulfovibrio gilichinskyi</name>
    <dbReference type="NCBI Taxonomy" id="1519643"/>
    <lineage>
        <taxon>Bacteria</taxon>
        <taxon>Pseudomonadati</taxon>
        <taxon>Thermodesulfobacteriota</taxon>
        <taxon>Desulfovibrionia</taxon>
        <taxon>Desulfovibrionales</taxon>
        <taxon>Desulfovibrionaceae</taxon>
        <taxon>Desulfovibrio</taxon>
    </lineage>
</organism>
<dbReference type="STRING" id="1519643.SAMN06295933_3256"/>
<keyword evidence="1" id="KW-0472">Membrane</keyword>
<protein>
    <submittedName>
        <fullName evidence="2">Uncharacterized protein</fullName>
    </submittedName>
</protein>
<keyword evidence="3" id="KW-1185">Reference proteome</keyword>
<proteinExistence type="predicted"/>
<keyword evidence="1" id="KW-0812">Transmembrane</keyword>
<dbReference type="RefSeq" id="WP_085104150.1">
    <property type="nucleotide sequence ID" value="NZ_FWZU01000006.1"/>
</dbReference>
<dbReference type="Proteomes" id="UP000192906">
    <property type="component" value="Unassembled WGS sequence"/>
</dbReference>
<gene>
    <name evidence="2" type="ORF">SAMN06295933_3256</name>
</gene>
<feature type="transmembrane region" description="Helical" evidence="1">
    <location>
        <begin position="12"/>
        <end position="32"/>
    </location>
</feature>
<evidence type="ECO:0000313" key="3">
    <source>
        <dbReference type="Proteomes" id="UP000192906"/>
    </source>
</evidence>
<dbReference type="OrthoDB" id="5460242at2"/>
<dbReference type="EMBL" id="FWZU01000006">
    <property type="protein sequence ID" value="SMF38690.1"/>
    <property type="molecule type" value="Genomic_DNA"/>
</dbReference>
<evidence type="ECO:0000256" key="1">
    <source>
        <dbReference type="SAM" id="Phobius"/>
    </source>
</evidence>
<evidence type="ECO:0000313" key="2">
    <source>
        <dbReference type="EMBL" id="SMF38690.1"/>
    </source>
</evidence>
<accession>A0A1X7ERT2</accession>